<dbReference type="InterPro" id="IPR011051">
    <property type="entry name" value="RmlC_Cupin_sf"/>
</dbReference>
<dbReference type="PANTHER" id="PTHR35848:SF9">
    <property type="entry name" value="SLL1358 PROTEIN"/>
    <property type="match status" value="1"/>
</dbReference>
<comment type="cofactor">
    <cofactor evidence="3">
        <name>Mn(2+)</name>
        <dbReference type="ChEBI" id="CHEBI:29035"/>
    </cofactor>
    <text evidence="3">Binds 2 manganese ions per subunit.</text>
</comment>
<gene>
    <name evidence="7" type="ORF">VNI00_003039</name>
</gene>
<feature type="signal peptide" evidence="5">
    <location>
        <begin position="1"/>
        <end position="19"/>
    </location>
</feature>
<evidence type="ECO:0000313" key="8">
    <source>
        <dbReference type="Proteomes" id="UP001383192"/>
    </source>
</evidence>
<dbReference type="GO" id="GO:0046872">
    <property type="term" value="F:metal ion binding"/>
    <property type="evidence" value="ECO:0007669"/>
    <property type="project" value="UniProtKB-KW"/>
</dbReference>
<feature type="region of interest" description="Disordered" evidence="4">
    <location>
        <begin position="23"/>
        <end position="59"/>
    </location>
</feature>
<feature type="binding site" evidence="3">
    <location>
        <position position="357"/>
    </location>
    <ligand>
        <name>Mn(2+)</name>
        <dbReference type="ChEBI" id="CHEBI:29035"/>
        <label>2</label>
    </ligand>
</feature>
<dbReference type="Gene3D" id="2.60.120.10">
    <property type="entry name" value="Jelly Rolls"/>
    <property type="match status" value="2"/>
</dbReference>
<reference evidence="7 8" key="1">
    <citation type="submission" date="2024-01" db="EMBL/GenBank/DDBJ databases">
        <title>A draft genome for a cacao thread blight-causing isolate of Paramarasmius palmivorus.</title>
        <authorList>
            <person name="Baruah I.K."/>
            <person name="Bukari Y."/>
            <person name="Amoako-Attah I."/>
            <person name="Meinhardt L.W."/>
            <person name="Bailey B.A."/>
            <person name="Cohen S.P."/>
        </authorList>
    </citation>
    <scope>NUCLEOTIDE SEQUENCE [LARGE SCALE GENOMIC DNA]</scope>
    <source>
        <strain evidence="7 8">GH-12</strain>
    </source>
</reference>
<feature type="binding site" evidence="3">
    <location>
        <position position="350"/>
    </location>
    <ligand>
        <name>Mn(2+)</name>
        <dbReference type="ChEBI" id="CHEBI:29035"/>
        <label>2</label>
    </ligand>
</feature>
<dbReference type="Proteomes" id="UP001383192">
    <property type="component" value="Unassembled WGS sequence"/>
</dbReference>
<feature type="binding site" evidence="3">
    <location>
        <position position="176"/>
    </location>
    <ligand>
        <name>Mn(2+)</name>
        <dbReference type="ChEBI" id="CHEBI:29035"/>
        <label>1</label>
    </ligand>
</feature>
<feature type="domain" description="Cupin type-1" evidence="6">
    <location>
        <begin position="305"/>
        <end position="446"/>
    </location>
</feature>
<organism evidence="7 8">
    <name type="scientific">Paramarasmius palmivorus</name>
    <dbReference type="NCBI Taxonomy" id="297713"/>
    <lineage>
        <taxon>Eukaryota</taxon>
        <taxon>Fungi</taxon>
        <taxon>Dikarya</taxon>
        <taxon>Basidiomycota</taxon>
        <taxon>Agaricomycotina</taxon>
        <taxon>Agaricomycetes</taxon>
        <taxon>Agaricomycetidae</taxon>
        <taxon>Agaricales</taxon>
        <taxon>Marasmiineae</taxon>
        <taxon>Marasmiaceae</taxon>
        <taxon>Paramarasmius</taxon>
    </lineage>
</organism>
<keyword evidence="8" id="KW-1185">Reference proteome</keyword>
<evidence type="ECO:0000313" key="7">
    <source>
        <dbReference type="EMBL" id="KAK7056484.1"/>
    </source>
</evidence>
<dbReference type="AlphaFoldDB" id="A0AAW0DZD4"/>
<sequence length="466" mass="50285">MSPLRNAALLVAFVALAVGAPTSSSLSSSFSSSSSPELSSASAGFSSSPSFSSSAAEPSATVPYASTNPNFPMWAPDSAPSVPKPERGTLGASIMGPSNPPLELENPALLAPPTSDNGEVGNVKWPMSFSPNRIQTGGWARQQNVNVMPIAQNIAGVNMRLEAGAIREMHWHDTSEWAYVLKGTTQVTSVDTQGRNFVANVNAGDLWFFPAGIPHSLQATNDDPEGTEFLLVFPDGKFSEDDTFLLTDWLAHVPAEVIQKNFQLNSSKPFSHIPDKPLYIFPWTSPDTAEPVADPNGQVPESFYYPFSNVTATPLAGGSVKVVDSRTFPISTTIAAAEITVEPGALRELHWHPTMDEWAYFLEGQARMTVFASNSNAKTFNYQAGDIAYVPATYGHYVENTGNTTLKFLELFNTDVYQDISLTQWLALSPPELLKAHLGLDDETIAHLNKTKATVVAPLIVDDHPL</sequence>
<dbReference type="Pfam" id="PF00190">
    <property type="entry name" value="Cupin_1"/>
    <property type="match status" value="2"/>
</dbReference>
<evidence type="ECO:0000256" key="1">
    <source>
        <dbReference type="ARBA" id="ARBA00022723"/>
    </source>
</evidence>
<evidence type="ECO:0000256" key="3">
    <source>
        <dbReference type="PIRSR" id="PIRSR617774-2"/>
    </source>
</evidence>
<feature type="binding site" evidence="3">
    <location>
        <position position="215"/>
    </location>
    <ligand>
        <name>Mn(2+)</name>
        <dbReference type="ChEBI" id="CHEBI:29035"/>
        <label>1</label>
    </ligand>
</feature>
<dbReference type="CDD" id="cd20304">
    <property type="entry name" value="cupin_OxDC_N"/>
    <property type="match status" value="1"/>
</dbReference>
<feature type="binding site" evidence="3">
    <location>
        <position position="396"/>
    </location>
    <ligand>
        <name>Mn(2+)</name>
        <dbReference type="ChEBI" id="CHEBI:29035"/>
        <label>2</label>
    </ligand>
</feature>
<dbReference type="GO" id="GO:0033609">
    <property type="term" value="P:oxalate metabolic process"/>
    <property type="evidence" value="ECO:0007669"/>
    <property type="project" value="InterPro"/>
</dbReference>
<feature type="binding site" evidence="3">
    <location>
        <position position="352"/>
    </location>
    <ligand>
        <name>Mn(2+)</name>
        <dbReference type="ChEBI" id="CHEBI:29035"/>
        <label>2</label>
    </ligand>
</feature>
<dbReference type="InterPro" id="IPR017774">
    <property type="entry name" value="Bicupin_oxalate_deCO2ase/Oxase"/>
</dbReference>
<evidence type="ECO:0000256" key="2">
    <source>
        <dbReference type="PIRSR" id="PIRSR617774-1"/>
    </source>
</evidence>
<feature type="binding site" evidence="3">
    <location>
        <position position="170"/>
    </location>
    <ligand>
        <name>Mn(2+)</name>
        <dbReference type="ChEBI" id="CHEBI:29035"/>
        <label>1</label>
    </ligand>
</feature>
<keyword evidence="1 3" id="KW-0479">Metal-binding</keyword>
<evidence type="ECO:0000256" key="5">
    <source>
        <dbReference type="SAM" id="SignalP"/>
    </source>
</evidence>
<accession>A0AAW0DZD4</accession>
<keyword evidence="5" id="KW-0732">Signal</keyword>
<dbReference type="PANTHER" id="PTHR35848">
    <property type="entry name" value="OXALATE-BINDING PROTEIN"/>
    <property type="match status" value="1"/>
</dbReference>
<dbReference type="NCBIfam" id="TIGR03404">
    <property type="entry name" value="bicupin_oxalic"/>
    <property type="match status" value="1"/>
</dbReference>
<keyword evidence="3" id="KW-0464">Manganese</keyword>
<comment type="caution">
    <text evidence="7">The sequence shown here is derived from an EMBL/GenBank/DDBJ whole genome shotgun (WGS) entry which is preliminary data.</text>
</comment>
<protein>
    <recommendedName>
        <fullName evidence="6">Cupin type-1 domain-containing protein</fullName>
    </recommendedName>
</protein>
<name>A0AAW0DZD4_9AGAR</name>
<evidence type="ECO:0000259" key="6">
    <source>
        <dbReference type="SMART" id="SM00835"/>
    </source>
</evidence>
<dbReference type="SMART" id="SM00835">
    <property type="entry name" value="Cupin_1"/>
    <property type="match status" value="2"/>
</dbReference>
<feature type="region of interest" description="Disordered" evidence="4">
    <location>
        <begin position="75"/>
        <end position="94"/>
    </location>
</feature>
<dbReference type="EMBL" id="JAYKXP010000007">
    <property type="protein sequence ID" value="KAK7056484.1"/>
    <property type="molecule type" value="Genomic_DNA"/>
</dbReference>
<dbReference type="SUPFAM" id="SSF51182">
    <property type="entry name" value="RmlC-like cupins"/>
    <property type="match status" value="1"/>
</dbReference>
<dbReference type="InterPro" id="IPR006045">
    <property type="entry name" value="Cupin_1"/>
</dbReference>
<dbReference type="InterPro" id="IPR051610">
    <property type="entry name" value="GPI/OXD"/>
</dbReference>
<feature type="chain" id="PRO_5043698847" description="Cupin type-1 domain-containing protein" evidence="5">
    <location>
        <begin position="20"/>
        <end position="466"/>
    </location>
</feature>
<feature type="active site" description="Proton donor" evidence="2">
    <location>
        <position position="410"/>
    </location>
</feature>
<proteinExistence type="predicted"/>
<feature type="domain" description="Cupin type-1" evidence="6">
    <location>
        <begin position="135"/>
        <end position="270"/>
    </location>
</feature>
<dbReference type="InterPro" id="IPR014710">
    <property type="entry name" value="RmlC-like_jellyroll"/>
</dbReference>
<dbReference type="CDD" id="cd20305">
    <property type="entry name" value="cupin_OxDC_C"/>
    <property type="match status" value="1"/>
</dbReference>
<feature type="binding site" evidence="3">
    <location>
        <position position="172"/>
    </location>
    <ligand>
        <name>Mn(2+)</name>
        <dbReference type="ChEBI" id="CHEBI:29035"/>
        <label>1</label>
    </ligand>
</feature>
<evidence type="ECO:0000256" key="4">
    <source>
        <dbReference type="SAM" id="MobiDB-lite"/>
    </source>
</evidence>